<evidence type="ECO:0000259" key="4">
    <source>
        <dbReference type="PROSITE" id="PS51186"/>
    </source>
</evidence>
<dbReference type="PROSITE" id="PS51186">
    <property type="entry name" value="GNAT"/>
    <property type="match status" value="1"/>
</dbReference>
<evidence type="ECO:0000313" key="5">
    <source>
        <dbReference type="EMBL" id="SCG75210.1"/>
    </source>
</evidence>
<evidence type="ECO:0000256" key="2">
    <source>
        <dbReference type="ARBA" id="ARBA00023315"/>
    </source>
</evidence>
<evidence type="ECO:0000256" key="3">
    <source>
        <dbReference type="SAM" id="MobiDB-lite"/>
    </source>
</evidence>
<dbReference type="InterPro" id="IPR000182">
    <property type="entry name" value="GNAT_dom"/>
</dbReference>
<accession>A0A1C5JXA7</accession>
<dbReference type="Gene3D" id="3.40.630.30">
    <property type="match status" value="1"/>
</dbReference>
<dbReference type="InterPro" id="IPR016181">
    <property type="entry name" value="Acyl_CoA_acyltransferase"/>
</dbReference>
<dbReference type="CDD" id="cd04301">
    <property type="entry name" value="NAT_SF"/>
    <property type="match status" value="1"/>
</dbReference>
<evidence type="ECO:0000256" key="1">
    <source>
        <dbReference type="ARBA" id="ARBA00022679"/>
    </source>
</evidence>
<sequence>MVTVRLESMTDAQYLDYRERAEDDYADSIAASGTLPRPEARRKAREDHARLLPDGPATPGHHLWRVLDGDDGADVGLLWLHVAQRSDGPHAFVYDIEVHEQARRRGYGRAVMRAAERFCRDRGVVSIALNVFGHNTGARALYEQEGYQVTSVQMRKRL</sequence>
<keyword evidence="6" id="KW-1185">Reference proteome</keyword>
<proteinExistence type="predicted"/>
<protein>
    <submittedName>
        <fullName evidence="5">Acetyltransferase, GNAT family</fullName>
    </submittedName>
</protein>
<reference evidence="6" key="1">
    <citation type="submission" date="2016-06" db="EMBL/GenBank/DDBJ databases">
        <authorList>
            <person name="Varghese N."/>
            <person name="Submissions Spin"/>
        </authorList>
    </citation>
    <scope>NUCLEOTIDE SEQUENCE [LARGE SCALE GENOMIC DNA]</scope>
    <source>
        <strain evidence="6">DSM 45161</strain>
    </source>
</reference>
<dbReference type="GO" id="GO:0016747">
    <property type="term" value="F:acyltransferase activity, transferring groups other than amino-acyl groups"/>
    <property type="evidence" value="ECO:0007669"/>
    <property type="project" value="InterPro"/>
</dbReference>
<name>A0A1C5JXA7_9ACTN</name>
<dbReference type="InterPro" id="IPR050680">
    <property type="entry name" value="YpeA/RimI_acetyltransf"/>
</dbReference>
<dbReference type="Pfam" id="PF00583">
    <property type="entry name" value="Acetyltransf_1"/>
    <property type="match status" value="1"/>
</dbReference>
<dbReference type="EMBL" id="LT607753">
    <property type="protein sequence ID" value="SCG75210.1"/>
    <property type="molecule type" value="Genomic_DNA"/>
</dbReference>
<keyword evidence="1 5" id="KW-0808">Transferase</keyword>
<dbReference type="Proteomes" id="UP000198215">
    <property type="component" value="Chromosome I"/>
</dbReference>
<feature type="region of interest" description="Disordered" evidence="3">
    <location>
        <begin position="28"/>
        <end position="56"/>
    </location>
</feature>
<feature type="compositionally biased region" description="Basic and acidic residues" evidence="3">
    <location>
        <begin position="38"/>
        <end position="51"/>
    </location>
</feature>
<dbReference type="AlphaFoldDB" id="A0A1C5JXA7"/>
<dbReference type="OrthoDB" id="3381976at2"/>
<keyword evidence="2" id="KW-0012">Acyltransferase</keyword>
<organism evidence="5 6">
    <name type="scientific">Micromonospora coxensis</name>
    <dbReference type="NCBI Taxonomy" id="356852"/>
    <lineage>
        <taxon>Bacteria</taxon>
        <taxon>Bacillati</taxon>
        <taxon>Actinomycetota</taxon>
        <taxon>Actinomycetes</taxon>
        <taxon>Micromonosporales</taxon>
        <taxon>Micromonosporaceae</taxon>
        <taxon>Micromonospora</taxon>
    </lineage>
</organism>
<dbReference type="RefSeq" id="WP_088978733.1">
    <property type="nucleotide sequence ID" value="NZ_LT607753.1"/>
</dbReference>
<dbReference type="PANTHER" id="PTHR43420">
    <property type="entry name" value="ACETYLTRANSFERASE"/>
    <property type="match status" value="1"/>
</dbReference>
<gene>
    <name evidence="5" type="ORF">GA0070614_5628</name>
</gene>
<dbReference type="SUPFAM" id="SSF55729">
    <property type="entry name" value="Acyl-CoA N-acyltransferases (Nat)"/>
    <property type="match status" value="1"/>
</dbReference>
<evidence type="ECO:0000313" key="6">
    <source>
        <dbReference type="Proteomes" id="UP000198215"/>
    </source>
</evidence>
<feature type="domain" description="N-acetyltransferase" evidence="4">
    <location>
        <begin position="15"/>
        <end position="158"/>
    </location>
</feature>